<comment type="caution">
    <text evidence="3">The sequence shown here is derived from an EMBL/GenBank/DDBJ whole genome shotgun (WGS) entry which is preliminary data.</text>
</comment>
<evidence type="ECO:0000313" key="3">
    <source>
        <dbReference type="EMBL" id="RHE39266.1"/>
    </source>
</evidence>
<dbReference type="Proteomes" id="UP000283745">
    <property type="component" value="Unassembled WGS sequence"/>
</dbReference>
<keyword evidence="1" id="KW-0175">Coiled coil</keyword>
<dbReference type="InterPro" id="IPR038729">
    <property type="entry name" value="Rad50/SbcC_AAA"/>
</dbReference>
<reference evidence="3 4" key="1">
    <citation type="submission" date="2018-08" db="EMBL/GenBank/DDBJ databases">
        <title>A genome reference for cultivated species of the human gut microbiota.</title>
        <authorList>
            <person name="Zou Y."/>
            <person name="Xue W."/>
            <person name="Luo G."/>
        </authorList>
    </citation>
    <scope>NUCLEOTIDE SEQUENCE [LARGE SCALE GENOMIC DNA]</scope>
    <source>
        <strain evidence="3 4">AM28-23</strain>
    </source>
</reference>
<evidence type="ECO:0000259" key="2">
    <source>
        <dbReference type="Pfam" id="PF13476"/>
    </source>
</evidence>
<name>A0A414J4E4_9FIRM</name>
<organism evidence="3 4">
    <name type="scientific">Blautia obeum</name>
    <dbReference type="NCBI Taxonomy" id="40520"/>
    <lineage>
        <taxon>Bacteria</taxon>
        <taxon>Bacillati</taxon>
        <taxon>Bacillota</taxon>
        <taxon>Clostridia</taxon>
        <taxon>Lachnospirales</taxon>
        <taxon>Lachnospiraceae</taxon>
        <taxon>Blautia</taxon>
    </lineage>
</organism>
<gene>
    <name evidence="3" type="ORF">DW740_11000</name>
</gene>
<protein>
    <recommendedName>
        <fullName evidence="2">Rad50/SbcC-type AAA domain-containing protein</fullName>
    </recommendedName>
</protein>
<dbReference type="AlphaFoldDB" id="A0A414J4E4"/>
<sequence>MLIKSIYIRDGLFERNISFGTNANLIYSEKNSCGKTTLVRFILYALGYSIPSTKKIKFEKCFVKVQLVLENRKCVYLTRESNSTISFICDNEEKIYVLPEQIRELHSKIFNTENEEILNNLLGTFYFDQEKGWTLLNRGVVIGSIHFNIDELVRGISGKDCSGLILKEKKLVADLSKYKQMFSIAQYRDSINEDSLIDDTYQEKTDIELEQLRMKQSSIRREISRVNQSISGNKKFQEFVADMKLLVRTDEGQCITVTKDNIVGLNDAIDLLVAKKKMLSCELSDVVSKIEKIQREQEKENDQLSFFESDSVAAAFDKRIVSIPMNQIVIKKEIEKIEKELKSVRDEIAKISRSDNAVVLSLYQTIVKYAKELGIGDAESITKKYLFTSNLKELTGAVLHKTVFAFKMAYIVELEKHLQIKLPIILDSPRGKEVDQENIDLMMNILKRDFSENQIIIASIYCYSFPEIHEIELKENLIDQLVVNKEDI</sequence>
<feature type="coiled-coil region" evidence="1">
    <location>
        <begin position="283"/>
        <end position="354"/>
    </location>
</feature>
<feature type="domain" description="Rad50/SbcC-type AAA" evidence="2">
    <location>
        <begin position="15"/>
        <end position="229"/>
    </location>
</feature>
<evidence type="ECO:0000256" key="1">
    <source>
        <dbReference type="SAM" id="Coils"/>
    </source>
</evidence>
<dbReference type="RefSeq" id="WP_118049721.1">
    <property type="nucleotide sequence ID" value="NZ_CABJFK010000008.1"/>
</dbReference>
<dbReference type="EMBL" id="QSKF01000008">
    <property type="protein sequence ID" value="RHE39266.1"/>
    <property type="molecule type" value="Genomic_DNA"/>
</dbReference>
<proteinExistence type="predicted"/>
<accession>A0A414J4E4</accession>
<dbReference type="Pfam" id="PF13476">
    <property type="entry name" value="AAA_23"/>
    <property type="match status" value="1"/>
</dbReference>
<evidence type="ECO:0000313" key="4">
    <source>
        <dbReference type="Proteomes" id="UP000283745"/>
    </source>
</evidence>